<dbReference type="EMBL" id="BKCJ011835737">
    <property type="protein sequence ID" value="GFD56994.1"/>
    <property type="molecule type" value="Genomic_DNA"/>
</dbReference>
<feature type="non-terminal residue" evidence="1">
    <location>
        <position position="1"/>
    </location>
</feature>
<reference evidence="1" key="1">
    <citation type="journal article" date="2019" name="Sci. Rep.">
        <title>Draft genome of Tanacetum cinerariifolium, the natural source of mosquito coil.</title>
        <authorList>
            <person name="Yamashiro T."/>
            <person name="Shiraishi A."/>
            <person name="Satake H."/>
            <person name="Nakayama K."/>
        </authorList>
    </citation>
    <scope>NUCLEOTIDE SEQUENCE</scope>
</reference>
<evidence type="ECO:0000313" key="1">
    <source>
        <dbReference type="EMBL" id="GFD56994.1"/>
    </source>
</evidence>
<gene>
    <name evidence="1" type="ORF">Tci_928963</name>
</gene>
<dbReference type="AlphaFoldDB" id="A0A699XKH1"/>
<feature type="non-terminal residue" evidence="1">
    <location>
        <position position="89"/>
    </location>
</feature>
<name>A0A699XKH1_TANCI</name>
<sequence length="89" mass="9309">AARRFHVVRVVERLRNQVPLQGHAIGGGPVKGKGLVVAPAHRAVVDDEVAAVQAAKGIVAAAPQHGVAIGIQHLLVLIAQTKAQKAHHY</sequence>
<proteinExistence type="predicted"/>
<protein>
    <submittedName>
        <fullName evidence="1">Uncharacterized protein</fullName>
    </submittedName>
</protein>
<comment type="caution">
    <text evidence="1">The sequence shown here is derived from an EMBL/GenBank/DDBJ whole genome shotgun (WGS) entry which is preliminary data.</text>
</comment>
<organism evidence="1">
    <name type="scientific">Tanacetum cinerariifolium</name>
    <name type="common">Dalmatian daisy</name>
    <name type="synonym">Chrysanthemum cinerariifolium</name>
    <dbReference type="NCBI Taxonomy" id="118510"/>
    <lineage>
        <taxon>Eukaryota</taxon>
        <taxon>Viridiplantae</taxon>
        <taxon>Streptophyta</taxon>
        <taxon>Embryophyta</taxon>
        <taxon>Tracheophyta</taxon>
        <taxon>Spermatophyta</taxon>
        <taxon>Magnoliopsida</taxon>
        <taxon>eudicotyledons</taxon>
        <taxon>Gunneridae</taxon>
        <taxon>Pentapetalae</taxon>
        <taxon>asterids</taxon>
        <taxon>campanulids</taxon>
        <taxon>Asterales</taxon>
        <taxon>Asteraceae</taxon>
        <taxon>Asteroideae</taxon>
        <taxon>Anthemideae</taxon>
        <taxon>Anthemidinae</taxon>
        <taxon>Tanacetum</taxon>
    </lineage>
</organism>
<accession>A0A699XKH1</accession>